<accession>A0A8S2SJF8</accession>
<name>A0A8S2SJF8_9BILA</name>
<comment type="caution">
    <text evidence="2">The sequence shown here is derived from an EMBL/GenBank/DDBJ whole genome shotgun (WGS) entry which is preliminary data.</text>
</comment>
<sequence length="191" mass="21985">MVVFQTSPDGVLGNFGLVRIILAKLQMLFERLPNEIVLLICDKLGSIESLVAFWGINLRYNSLMNEYYTGSLDLSTLNFDVFQRFVQNILPNISANTHTLKLCHSHQQNGILSIVKNPNHFEFMFPNLTSLSLSFTFAIYLYPYHHLFKQVLYLKISLYDIEQCPVTIMQNIFMSEGQLKICSLHRVGCIQ</sequence>
<dbReference type="Proteomes" id="UP000677228">
    <property type="component" value="Unassembled WGS sequence"/>
</dbReference>
<organism evidence="2 3">
    <name type="scientific">Didymodactylos carnosus</name>
    <dbReference type="NCBI Taxonomy" id="1234261"/>
    <lineage>
        <taxon>Eukaryota</taxon>
        <taxon>Metazoa</taxon>
        <taxon>Spiralia</taxon>
        <taxon>Gnathifera</taxon>
        <taxon>Rotifera</taxon>
        <taxon>Eurotatoria</taxon>
        <taxon>Bdelloidea</taxon>
        <taxon>Philodinida</taxon>
        <taxon>Philodinidae</taxon>
        <taxon>Didymodactylos</taxon>
    </lineage>
</organism>
<gene>
    <name evidence="1" type="ORF">OVA965_LOCUS33807</name>
    <name evidence="2" type="ORF">TMI583_LOCUS34710</name>
</gene>
<evidence type="ECO:0000313" key="1">
    <source>
        <dbReference type="EMBL" id="CAF1424610.1"/>
    </source>
</evidence>
<dbReference type="Proteomes" id="UP000682733">
    <property type="component" value="Unassembled WGS sequence"/>
</dbReference>
<protein>
    <submittedName>
        <fullName evidence="2">Uncharacterized protein</fullName>
    </submittedName>
</protein>
<proteinExistence type="predicted"/>
<dbReference type="AlphaFoldDB" id="A0A8S2SJF8"/>
<dbReference type="EMBL" id="CAJNOK010027701">
    <property type="protein sequence ID" value="CAF1424610.1"/>
    <property type="molecule type" value="Genomic_DNA"/>
</dbReference>
<reference evidence="2" key="1">
    <citation type="submission" date="2021-02" db="EMBL/GenBank/DDBJ databases">
        <authorList>
            <person name="Nowell W R."/>
        </authorList>
    </citation>
    <scope>NUCLEOTIDE SEQUENCE</scope>
</reference>
<dbReference type="EMBL" id="CAJOBA010049476">
    <property type="protein sequence ID" value="CAF4224149.1"/>
    <property type="molecule type" value="Genomic_DNA"/>
</dbReference>
<evidence type="ECO:0000313" key="3">
    <source>
        <dbReference type="Proteomes" id="UP000682733"/>
    </source>
</evidence>
<evidence type="ECO:0000313" key="2">
    <source>
        <dbReference type="EMBL" id="CAF4224149.1"/>
    </source>
</evidence>